<keyword evidence="3 5" id="KW-1005">Bacterial flagellum biogenesis</keyword>
<evidence type="ECO:0000256" key="3">
    <source>
        <dbReference type="ARBA" id="ARBA00022795"/>
    </source>
</evidence>
<dbReference type="InterPro" id="IPR025965">
    <property type="entry name" value="FlgD/Vpr_Ig-like"/>
</dbReference>
<keyword evidence="8" id="KW-0282">Flagellum</keyword>
<dbReference type="RefSeq" id="WP_138565164.1">
    <property type="nucleotide sequence ID" value="NZ_CP040602.1"/>
</dbReference>
<dbReference type="Pfam" id="PF13861">
    <property type="entry name" value="FLgD_tudor"/>
    <property type="match status" value="1"/>
</dbReference>
<proteinExistence type="inferred from homology"/>
<evidence type="ECO:0000259" key="7">
    <source>
        <dbReference type="Pfam" id="PF13861"/>
    </source>
</evidence>
<name>A0A4P9K7Q4_9GAMM</name>
<dbReference type="Gene3D" id="2.30.30.910">
    <property type="match status" value="1"/>
</dbReference>
<dbReference type="InterPro" id="IPR025963">
    <property type="entry name" value="FLgD_Tudor"/>
</dbReference>
<dbReference type="Proteomes" id="UP000304864">
    <property type="component" value="Chromosome"/>
</dbReference>
<dbReference type="Pfam" id="PF13860">
    <property type="entry name" value="FlgD_ig"/>
    <property type="match status" value="1"/>
</dbReference>
<evidence type="ECO:0000256" key="1">
    <source>
        <dbReference type="ARBA" id="ARBA00010577"/>
    </source>
</evidence>
<dbReference type="KEGG" id="thig:FE785_07515"/>
<dbReference type="InterPro" id="IPR005648">
    <property type="entry name" value="FlgD"/>
</dbReference>
<keyword evidence="9" id="KW-1185">Reference proteome</keyword>
<protein>
    <recommendedName>
        <fullName evidence="2 5">Basal-body rod modification protein FlgD</fullName>
    </recommendedName>
</protein>
<evidence type="ECO:0000259" key="6">
    <source>
        <dbReference type="Pfam" id="PF13860"/>
    </source>
</evidence>
<reference evidence="8 9" key="1">
    <citation type="submission" date="2019-05" db="EMBL/GenBank/DDBJ databases">
        <title>Thiomicrorhabdus sediminis sp. nov, a novel sulfur-oxidizing bacterium isolated from coastal sediment.</title>
        <authorList>
            <person name="Liu X."/>
        </authorList>
    </citation>
    <scope>NUCLEOTIDE SEQUENCE [LARGE SCALE GENOMIC DNA]</scope>
    <source>
        <strain evidence="8 9">G1</strain>
    </source>
</reference>
<sequence>MPITVPDVNNNGASYVEAMQQAVNPKSGAPKNQMGQADFLRLLTTQLQNQDPSKPMDPTSFVTDLTQMSQLEATTQMNSSIVALTTSFQNMQTSQAASLIGKNVQVNGEDFSHTQDQESNFKLNVEQPLSDVTIVITDDSGPVQEIFMDDLNPGEALVAWNGLDESDVSRASGVYSLTAYGTDENGELVGIDTIVGSRVNNVSINADGSMTLGLATGEKLGMDAVREISG</sequence>
<dbReference type="AlphaFoldDB" id="A0A4P9K7Q4"/>
<dbReference type="Gene3D" id="2.60.40.4070">
    <property type="match status" value="1"/>
</dbReference>
<comment type="similarity">
    <text evidence="1 5">Belongs to the FlgD family.</text>
</comment>
<dbReference type="GO" id="GO:0044781">
    <property type="term" value="P:bacterial-type flagellum organization"/>
    <property type="evidence" value="ECO:0007669"/>
    <property type="project" value="UniProtKB-UniRule"/>
</dbReference>
<evidence type="ECO:0000313" key="8">
    <source>
        <dbReference type="EMBL" id="QCU90490.1"/>
    </source>
</evidence>
<dbReference type="Pfam" id="PF03963">
    <property type="entry name" value="FlgD"/>
    <property type="match status" value="1"/>
</dbReference>
<feature type="domain" description="FlgD Tudor-like" evidence="7">
    <location>
        <begin position="91"/>
        <end position="226"/>
    </location>
</feature>
<evidence type="ECO:0000313" key="9">
    <source>
        <dbReference type="Proteomes" id="UP000304864"/>
    </source>
</evidence>
<organism evidence="8 9">
    <name type="scientific">Thiomicrorhabdus sediminis</name>
    <dbReference type="NCBI Taxonomy" id="2580412"/>
    <lineage>
        <taxon>Bacteria</taxon>
        <taxon>Pseudomonadati</taxon>
        <taxon>Pseudomonadota</taxon>
        <taxon>Gammaproteobacteria</taxon>
        <taxon>Thiotrichales</taxon>
        <taxon>Piscirickettsiaceae</taxon>
        <taxon>Thiomicrorhabdus</taxon>
    </lineage>
</organism>
<keyword evidence="8" id="KW-0969">Cilium</keyword>
<dbReference type="OrthoDB" id="9785233at2"/>
<accession>A0A4P9K7Q4</accession>
<comment type="function">
    <text evidence="4 5">Required for flagellar hook formation. May act as a scaffolding protein.</text>
</comment>
<dbReference type="EMBL" id="CP040602">
    <property type="protein sequence ID" value="QCU90490.1"/>
    <property type="molecule type" value="Genomic_DNA"/>
</dbReference>
<feature type="domain" description="FlgD/Vpr Ig-like" evidence="6">
    <location>
        <begin position="110"/>
        <end position="183"/>
    </location>
</feature>
<evidence type="ECO:0000256" key="5">
    <source>
        <dbReference type="RuleBase" id="RU362076"/>
    </source>
</evidence>
<evidence type="ECO:0000256" key="2">
    <source>
        <dbReference type="ARBA" id="ARBA00016013"/>
    </source>
</evidence>
<evidence type="ECO:0000256" key="4">
    <source>
        <dbReference type="ARBA" id="ARBA00024746"/>
    </source>
</evidence>
<keyword evidence="8" id="KW-0966">Cell projection</keyword>
<gene>
    <name evidence="8" type="ORF">FE785_07515</name>
</gene>